<proteinExistence type="predicted"/>
<gene>
    <name evidence="3" type="ORF">FKG94_01060</name>
</gene>
<comment type="caution">
    <text evidence="3">The sequence shown here is derived from an EMBL/GenBank/DDBJ whole genome shotgun (WGS) entry which is preliminary data.</text>
</comment>
<feature type="transmembrane region" description="Helical" evidence="1">
    <location>
        <begin position="234"/>
        <end position="253"/>
    </location>
</feature>
<evidence type="ECO:0000259" key="2">
    <source>
        <dbReference type="Pfam" id="PF14258"/>
    </source>
</evidence>
<keyword evidence="1" id="KW-0812">Transmembrane</keyword>
<sequence>MIWFAILLSAAGWELHSGFYVAPDPGAAWRLWALAVVLLLAAYPPAAGRRRSPAAYGNTLGCVVVAGAVIVSVQFLFSLGYERLLVGAPTLDWLAPLIWLAATLLGYDAGIGEGLVHIQTQQQLFSFSLGPEKFGLPFIGLVLLPGAVLLYADTPSQRRFWQRLALLSGAALGYCVARLGLLVALFVDYEKLSVFWQPLWLVLQFLPLVLLLALLLPLRATAPVWLARWQPREAAYAGLLAALTLMLTVVGSYRPAGEKTDVRVLIDDAHSDWAWTDVVFDKFAFNRKATYSYTNLVEHLGRYYSVEVNRDQPLTAALLSGFDVVVLKTPTRPYAEAEIDAVERYVSDGGGLFLIGDHTNLFGMTTHMNPLAGRFGLRFEDDDTFDLASGQPSVLRNSPLNPHPIAQGLNGMAFETSCSVVAPLHADRVLVGYALGSELVDYSHINFFGNMAVDSHDRYGVFLQGAALDYGRGRVSAFTDSTIFSNFSVFQEGRAELALATVAYLQAGPSWHRAWWWLLLVLAVAALGLALRKRWVHASLRAGMPALALALPAGLLLVKLVHLQLYTPPEPRDPYPKLVFDRYFSQYELPSMIEVGGGLREKSFDAFFVATQRMGFVPRIRRDFVDALGEGYPFILINPVGAVYTRHAAAVSAYLRSGGSMLVMVDDKGPFHSLNALLNEVGVGIVPKLPGAGVGAGEVEVVGVEPVALPPEFAAAAGSVPAVYRTEFGRGRLVLVVGAQYLSQERMGPVFNNPDEAERALYLLEYHLIDDILLQNNAGETPAVGVLSP</sequence>
<dbReference type="InterPro" id="IPR025646">
    <property type="entry name" value="DUF4350"/>
</dbReference>
<dbReference type="AlphaFoldDB" id="A0A545U9M6"/>
<feature type="transmembrane region" description="Helical" evidence="1">
    <location>
        <begin position="199"/>
        <end position="222"/>
    </location>
</feature>
<feature type="transmembrane region" description="Helical" evidence="1">
    <location>
        <begin position="164"/>
        <end position="187"/>
    </location>
</feature>
<dbReference type="EMBL" id="VHSG01000002">
    <property type="protein sequence ID" value="TQV86174.1"/>
    <property type="molecule type" value="Genomic_DNA"/>
</dbReference>
<dbReference type="RefSeq" id="WP_142902326.1">
    <property type="nucleotide sequence ID" value="NZ_ML660087.1"/>
</dbReference>
<keyword evidence="1" id="KW-1133">Transmembrane helix</keyword>
<feature type="domain" description="DUF4350" evidence="2">
    <location>
        <begin position="302"/>
        <end position="500"/>
    </location>
</feature>
<reference evidence="3 4" key="1">
    <citation type="submission" date="2019-06" db="EMBL/GenBank/DDBJ databases">
        <title>Whole genome sequence for Cellvibrionaceae sp. R142.</title>
        <authorList>
            <person name="Wang G."/>
        </authorList>
    </citation>
    <scope>NUCLEOTIDE SEQUENCE [LARGE SCALE GENOMIC DNA]</scope>
    <source>
        <strain evidence="3 4">R142</strain>
    </source>
</reference>
<keyword evidence="1" id="KW-0472">Membrane</keyword>
<feature type="transmembrane region" description="Helical" evidence="1">
    <location>
        <begin position="543"/>
        <end position="566"/>
    </location>
</feature>
<evidence type="ECO:0000313" key="4">
    <source>
        <dbReference type="Proteomes" id="UP000319732"/>
    </source>
</evidence>
<dbReference type="Proteomes" id="UP000319732">
    <property type="component" value="Unassembled WGS sequence"/>
</dbReference>
<dbReference type="Pfam" id="PF14258">
    <property type="entry name" value="DUF4350"/>
    <property type="match status" value="1"/>
</dbReference>
<accession>A0A545U9M6</accession>
<evidence type="ECO:0000256" key="1">
    <source>
        <dbReference type="SAM" id="Phobius"/>
    </source>
</evidence>
<feature type="transmembrane region" description="Helical" evidence="1">
    <location>
        <begin position="134"/>
        <end position="152"/>
    </location>
</feature>
<keyword evidence="4" id="KW-1185">Reference proteome</keyword>
<evidence type="ECO:0000313" key="3">
    <source>
        <dbReference type="EMBL" id="TQV86174.1"/>
    </source>
</evidence>
<organism evidence="3 4">
    <name type="scientific">Exilibacterium tricleocarpae</name>
    <dbReference type="NCBI Taxonomy" id="2591008"/>
    <lineage>
        <taxon>Bacteria</taxon>
        <taxon>Pseudomonadati</taxon>
        <taxon>Pseudomonadota</taxon>
        <taxon>Gammaproteobacteria</taxon>
        <taxon>Cellvibrionales</taxon>
        <taxon>Cellvibrionaceae</taxon>
        <taxon>Exilibacterium</taxon>
    </lineage>
</organism>
<feature type="transmembrane region" description="Helical" evidence="1">
    <location>
        <begin position="27"/>
        <end position="43"/>
    </location>
</feature>
<dbReference type="InterPro" id="IPR029062">
    <property type="entry name" value="Class_I_gatase-like"/>
</dbReference>
<protein>
    <recommendedName>
        <fullName evidence="2">DUF4350 domain-containing protein</fullName>
    </recommendedName>
</protein>
<dbReference type="SUPFAM" id="SSF52317">
    <property type="entry name" value="Class I glutamine amidotransferase-like"/>
    <property type="match status" value="1"/>
</dbReference>
<dbReference type="Gene3D" id="3.40.50.880">
    <property type="match status" value="1"/>
</dbReference>
<feature type="transmembrane region" description="Helical" evidence="1">
    <location>
        <begin position="514"/>
        <end position="531"/>
    </location>
</feature>
<dbReference type="OrthoDB" id="6397329at2"/>
<feature type="transmembrane region" description="Helical" evidence="1">
    <location>
        <begin position="55"/>
        <end position="77"/>
    </location>
</feature>
<name>A0A545U9M6_9GAMM</name>